<sequence>MKNLALTLAMAVLLAACSSGSTVSPLPSTVNSQFSGTFKNQNNTQNGEIRFDIAEDEGGNIVGNMIVTNNTNIRCIANGTLAGSSNGFNISLITTQTRSRFLVITEREQIVGTDDNGEPIIETTSSEVYRDSGSEGVRDSIDSRGLRTTISTTREDVTGDINIQLAISNNGNTISGTYVADASLCSNSTGTGDMTLNRI</sequence>
<evidence type="ECO:0000256" key="1">
    <source>
        <dbReference type="SAM" id="SignalP"/>
    </source>
</evidence>
<feature type="chain" id="PRO_5037668121" description="Lipoprotein" evidence="1">
    <location>
        <begin position="24"/>
        <end position="199"/>
    </location>
</feature>
<dbReference type="PROSITE" id="PS51257">
    <property type="entry name" value="PROKAR_LIPOPROTEIN"/>
    <property type="match status" value="1"/>
</dbReference>
<proteinExistence type="predicted"/>
<accession>A0A918VIA1</accession>
<protein>
    <recommendedName>
        <fullName evidence="4">Lipoprotein</fullName>
    </recommendedName>
</protein>
<organism evidence="2 3">
    <name type="scientific">Arenicella chitinivorans</name>
    <dbReference type="NCBI Taxonomy" id="1329800"/>
    <lineage>
        <taxon>Bacteria</taxon>
        <taxon>Pseudomonadati</taxon>
        <taxon>Pseudomonadota</taxon>
        <taxon>Gammaproteobacteria</taxon>
        <taxon>Arenicellales</taxon>
        <taxon>Arenicellaceae</taxon>
        <taxon>Arenicella</taxon>
    </lineage>
</organism>
<keyword evidence="3" id="KW-1185">Reference proteome</keyword>
<evidence type="ECO:0008006" key="4">
    <source>
        <dbReference type="Google" id="ProtNLM"/>
    </source>
</evidence>
<gene>
    <name evidence="2" type="ORF">GCM10008090_03640</name>
</gene>
<name>A0A918VIA1_9GAMM</name>
<comment type="caution">
    <text evidence="2">The sequence shown here is derived from an EMBL/GenBank/DDBJ whole genome shotgun (WGS) entry which is preliminary data.</text>
</comment>
<keyword evidence="1" id="KW-0732">Signal</keyword>
<dbReference type="EMBL" id="BMXA01000001">
    <property type="protein sequence ID" value="GGZ98441.1"/>
    <property type="molecule type" value="Genomic_DNA"/>
</dbReference>
<reference evidence="2" key="2">
    <citation type="submission" date="2020-09" db="EMBL/GenBank/DDBJ databases">
        <authorList>
            <person name="Sun Q."/>
            <person name="Kim S."/>
        </authorList>
    </citation>
    <scope>NUCLEOTIDE SEQUENCE</scope>
    <source>
        <strain evidence="2">KCTC 12711</strain>
    </source>
</reference>
<dbReference type="Proteomes" id="UP000614811">
    <property type="component" value="Unassembled WGS sequence"/>
</dbReference>
<evidence type="ECO:0000313" key="3">
    <source>
        <dbReference type="Proteomes" id="UP000614811"/>
    </source>
</evidence>
<dbReference type="RefSeq" id="WP_189398297.1">
    <property type="nucleotide sequence ID" value="NZ_BMXA01000001.1"/>
</dbReference>
<evidence type="ECO:0000313" key="2">
    <source>
        <dbReference type="EMBL" id="GGZ98441.1"/>
    </source>
</evidence>
<feature type="signal peptide" evidence="1">
    <location>
        <begin position="1"/>
        <end position="23"/>
    </location>
</feature>
<dbReference type="AlphaFoldDB" id="A0A918VIA1"/>
<reference evidence="2" key="1">
    <citation type="journal article" date="2014" name="Int. J. Syst. Evol. Microbiol.">
        <title>Complete genome sequence of Corynebacterium casei LMG S-19264T (=DSM 44701T), isolated from a smear-ripened cheese.</title>
        <authorList>
            <consortium name="US DOE Joint Genome Institute (JGI-PGF)"/>
            <person name="Walter F."/>
            <person name="Albersmeier A."/>
            <person name="Kalinowski J."/>
            <person name="Ruckert C."/>
        </authorList>
    </citation>
    <scope>NUCLEOTIDE SEQUENCE</scope>
    <source>
        <strain evidence="2">KCTC 12711</strain>
    </source>
</reference>